<comment type="caution">
    <text evidence="1">The sequence shown here is derived from an EMBL/GenBank/DDBJ whole genome shotgun (WGS) entry which is preliminary data.</text>
</comment>
<protein>
    <submittedName>
        <fullName evidence="1">Uncharacterized protein</fullName>
    </submittedName>
</protein>
<name>A0AAD7GYN3_9AGAR</name>
<evidence type="ECO:0000313" key="1">
    <source>
        <dbReference type="EMBL" id="KAJ7707945.1"/>
    </source>
</evidence>
<dbReference type="Proteomes" id="UP001215598">
    <property type="component" value="Unassembled WGS sequence"/>
</dbReference>
<evidence type="ECO:0000313" key="2">
    <source>
        <dbReference type="Proteomes" id="UP001215598"/>
    </source>
</evidence>
<gene>
    <name evidence="1" type="ORF">B0H16DRAFT_1746391</name>
</gene>
<dbReference type="EMBL" id="JARKIB010000439">
    <property type="protein sequence ID" value="KAJ7707945.1"/>
    <property type="molecule type" value="Genomic_DNA"/>
</dbReference>
<dbReference type="AlphaFoldDB" id="A0AAD7GYN3"/>
<sequence length="152" mass="17234">MPFKRELIRVVVEVVMDFYASRRSLITAPLIDLTRRAKARDEMTAEEGARADLTVLERVHENLEDNATLEGILADLIIPAVCAARSWVSARKGSHLHLIQSIAVKSLRIRRAPPVHVHLESFAQAQPQTHNEASLIDQLAVEHWPRPYRFDS</sequence>
<proteinExistence type="predicted"/>
<organism evidence="1 2">
    <name type="scientific">Mycena metata</name>
    <dbReference type="NCBI Taxonomy" id="1033252"/>
    <lineage>
        <taxon>Eukaryota</taxon>
        <taxon>Fungi</taxon>
        <taxon>Dikarya</taxon>
        <taxon>Basidiomycota</taxon>
        <taxon>Agaricomycotina</taxon>
        <taxon>Agaricomycetes</taxon>
        <taxon>Agaricomycetidae</taxon>
        <taxon>Agaricales</taxon>
        <taxon>Marasmiineae</taxon>
        <taxon>Mycenaceae</taxon>
        <taxon>Mycena</taxon>
    </lineage>
</organism>
<keyword evidence="2" id="KW-1185">Reference proteome</keyword>
<accession>A0AAD7GYN3</accession>
<reference evidence="1" key="1">
    <citation type="submission" date="2023-03" db="EMBL/GenBank/DDBJ databases">
        <title>Massive genome expansion in bonnet fungi (Mycena s.s.) driven by repeated elements and novel gene families across ecological guilds.</title>
        <authorList>
            <consortium name="Lawrence Berkeley National Laboratory"/>
            <person name="Harder C.B."/>
            <person name="Miyauchi S."/>
            <person name="Viragh M."/>
            <person name="Kuo A."/>
            <person name="Thoen E."/>
            <person name="Andreopoulos B."/>
            <person name="Lu D."/>
            <person name="Skrede I."/>
            <person name="Drula E."/>
            <person name="Henrissat B."/>
            <person name="Morin E."/>
            <person name="Kohler A."/>
            <person name="Barry K."/>
            <person name="LaButti K."/>
            <person name="Morin E."/>
            <person name="Salamov A."/>
            <person name="Lipzen A."/>
            <person name="Mereny Z."/>
            <person name="Hegedus B."/>
            <person name="Baldrian P."/>
            <person name="Stursova M."/>
            <person name="Weitz H."/>
            <person name="Taylor A."/>
            <person name="Grigoriev I.V."/>
            <person name="Nagy L.G."/>
            <person name="Martin F."/>
            <person name="Kauserud H."/>
        </authorList>
    </citation>
    <scope>NUCLEOTIDE SEQUENCE</scope>
    <source>
        <strain evidence="1">CBHHK182m</strain>
    </source>
</reference>